<proteinExistence type="predicted"/>
<gene>
    <name evidence="2" type="ORF">NE237_000165</name>
</gene>
<protein>
    <recommendedName>
        <fullName evidence="1">F-box domain-containing protein</fullName>
    </recommendedName>
</protein>
<dbReference type="PANTHER" id="PTHR32278">
    <property type="entry name" value="F-BOX DOMAIN-CONTAINING PROTEIN"/>
    <property type="match status" value="1"/>
</dbReference>
<reference evidence="2" key="1">
    <citation type="journal article" date="2023" name="Plant J.">
        <title>The genome of the king protea, Protea cynaroides.</title>
        <authorList>
            <person name="Chang J."/>
            <person name="Duong T.A."/>
            <person name="Schoeman C."/>
            <person name="Ma X."/>
            <person name="Roodt D."/>
            <person name="Barker N."/>
            <person name="Li Z."/>
            <person name="Van de Peer Y."/>
            <person name="Mizrachi E."/>
        </authorList>
    </citation>
    <scope>NUCLEOTIDE SEQUENCE</scope>
    <source>
        <tissue evidence="2">Young leaves</tissue>
    </source>
</reference>
<evidence type="ECO:0000313" key="3">
    <source>
        <dbReference type="Proteomes" id="UP001141806"/>
    </source>
</evidence>
<dbReference type="Proteomes" id="UP001141806">
    <property type="component" value="Unassembled WGS sequence"/>
</dbReference>
<name>A0A9Q0GNE1_9MAGN</name>
<accession>A0A9Q0GNE1</accession>
<evidence type="ECO:0000259" key="1">
    <source>
        <dbReference type="Pfam" id="PF00646"/>
    </source>
</evidence>
<dbReference type="InterPro" id="IPR001810">
    <property type="entry name" value="F-box_dom"/>
</dbReference>
<dbReference type="OrthoDB" id="1918565at2759"/>
<keyword evidence="3" id="KW-1185">Reference proteome</keyword>
<dbReference type="SUPFAM" id="SSF81383">
    <property type="entry name" value="F-box domain"/>
    <property type="match status" value="1"/>
</dbReference>
<dbReference type="CDD" id="cd22162">
    <property type="entry name" value="F-box_AtSKIP3-like"/>
    <property type="match status" value="1"/>
</dbReference>
<organism evidence="2 3">
    <name type="scientific">Protea cynaroides</name>
    <dbReference type="NCBI Taxonomy" id="273540"/>
    <lineage>
        <taxon>Eukaryota</taxon>
        <taxon>Viridiplantae</taxon>
        <taxon>Streptophyta</taxon>
        <taxon>Embryophyta</taxon>
        <taxon>Tracheophyta</taxon>
        <taxon>Spermatophyta</taxon>
        <taxon>Magnoliopsida</taxon>
        <taxon>Proteales</taxon>
        <taxon>Proteaceae</taxon>
        <taxon>Protea</taxon>
    </lineage>
</organism>
<dbReference type="InterPro" id="IPR025886">
    <property type="entry name" value="PP2-like"/>
</dbReference>
<dbReference type="Pfam" id="PF00646">
    <property type="entry name" value="F-box"/>
    <property type="match status" value="1"/>
</dbReference>
<feature type="domain" description="F-box" evidence="1">
    <location>
        <begin position="9"/>
        <end position="47"/>
    </location>
</feature>
<evidence type="ECO:0000313" key="2">
    <source>
        <dbReference type="EMBL" id="KAJ4943997.1"/>
    </source>
</evidence>
<dbReference type="EMBL" id="JAMYWD010001168">
    <property type="protein sequence ID" value="KAJ4943997.1"/>
    <property type="molecule type" value="Genomic_DNA"/>
</dbReference>
<sequence length="240" mass="27129">MEQGGTTDLLDLGQDCVLDLLSRISPRDACRLSVVSSKFRSAADSDSTFAMEKRSGKKCYMIGAKELFFCSFGGTFKVIWPPLPESRFSEVAELLEMNWFEISGKMEARLLSPNTTYVAYLVFKIADNAEALGYNPVEMSVKLASGGRLEQGQMKYVCLTTPKEKDDNPWWPAPQWGVPEETEAYSLREPEEREARVVPKKRGDGWTEIEMGEFFNERSDDGVVEMSLKEVKNTSRLFDI</sequence>
<dbReference type="Pfam" id="PF14299">
    <property type="entry name" value="PP2"/>
    <property type="match status" value="1"/>
</dbReference>
<comment type="caution">
    <text evidence="2">The sequence shown here is derived from an EMBL/GenBank/DDBJ whole genome shotgun (WGS) entry which is preliminary data.</text>
</comment>
<dbReference type="PANTHER" id="PTHR32278:SF111">
    <property type="entry name" value="F-BOX PROTEIN PP2-B12-RELATED"/>
    <property type="match status" value="1"/>
</dbReference>
<dbReference type="InterPro" id="IPR036047">
    <property type="entry name" value="F-box-like_dom_sf"/>
</dbReference>
<dbReference type="AlphaFoldDB" id="A0A9Q0GNE1"/>